<keyword evidence="3" id="KW-1185">Reference proteome</keyword>
<name>A0ABR4JJ52_9EURO</name>
<comment type="caution">
    <text evidence="2">The sequence shown here is derived from an EMBL/GenBank/DDBJ whole genome shotgun (WGS) entry which is preliminary data.</text>
</comment>
<sequence>MPPTPSSHGSTTTGQRLRPRRRYGRLPRPTLACTPSLPPDADITYDDVEAGVACYAHAITSHAPANDPWAYNCVLVVGFEQMNRGPLVATATDRPTPSDLSVWLMAATSGQDKTPKKLQMFGNPGRKYMEKATIVVVVCEQFLKTRPELKDAILITGQSPAPNGPVLYSRTVICLVSYKITKTATAKALAGARAIIKYICKPGKAHYLIHVGDVTYRGKSPIVNPSSGLISKGHPLGATGLAQCTELTTAQASRLGYDPAVEARYITRERE</sequence>
<evidence type="ECO:0000256" key="1">
    <source>
        <dbReference type="SAM" id="MobiDB-lite"/>
    </source>
</evidence>
<dbReference type="EMBL" id="JBFXLU010000125">
    <property type="protein sequence ID" value="KAL2840049.1"/>
    <property type="molecule type" value="Genomic_DNA"/>
</dbReference>
<dbReference type="Proteomes" id="UP001610446">
    <property type="component" value="Unassembled WGS sequence"/>
</dbReference>
<dbReference type="Gene3D" id="3.40.47.10">
    <property type="match status" value="1"/>
</dbReference>
<gene>
    <name evidence="2" type="ORF">BJY01DRAFT_236876</name>
</gene>
<feature type="region of interest" description="Disordered" evidence="1">
    <location>
        <begin position="1"/>
        <end position="32"/>
    </location>
</feature>
<feature type="compositionally biased region" description="Low complexity" evidence="1">
    <location>
        <begin position="1"/>
        <end position="16"/>
    </location>
</feature>
<evidence type="ECO:0000313" key="3">
    <source>
        <dbReference type="Proteomes" id="UP001610446"/>
    </source>
</evidence>
<accession>A0ABR4JJ52</accession>
<dbReference type="InterPro" id="IPR016039">
    <property type="entry name" value="Thiolase-like"/>
</dbReference>
<organism evidence="2 3">
    <name type="scientific">Aspergillus pseudoustus</name>
    <dbReference type="NCBI Taxonomy" id="1810923"/>
    <lineage>
        <taxon>Eukaryota</taxon>
        <taxon>Fungi</taxon>
        <taxon>Dikarya</taxon>
        <taxon>Ascomycota</taxon>
        <taxon>Pezizomycotina</taxon>
        <taxon>Eurotiomycetes</taxon>
        <taxon>Eurotiomycetidae</taxon>
        <taxon>Eurotiales</taxon>
        <taxon>Aspergillaceae</taxon>
        <taxon>Aspergillus</taxon>
        <taxon>Aspergillus subgen. Nidulantes</taxon>
    </lineage>
</organism>
<reference evidence="2 3" key="1">
    <citation type="submission" date="2024-07" db="EMBL/GenBank/DDBJ databases">
        <title>Section-level genome sequencing and comparative genomics of Aspergillus sections Usti and Cavernicolus.</title>
        <authorList>
            <consortium name="Lawrence Berkeley National Laboratory"/>
            <person name="Nybo J.L."/>
            <person name="Vesth T.C."/>
            <person name="Theobald S."/>
            <person name="Frisvad J.C."/>
            <person name="Larsen T.O."/>
            <person name="Kjaerboelling I."/>
            <person name="Rothschild-Mancinelli K."/>
            <person name="Lyhne E.K."/>
            <person name="Kogle M.E."/>
            <person name="Barry K."/>
            <person name="Clum A."/>
            <person name="Na H."/>
            <person name="Ledsgaard L."/>
            <person name="Lin J."/>
            <person name="Lipzen A."/>
            <person name="Kuo A."/>
            <person name="Riley R."/>
            <person name="Mondo S."/>
            <person name="Labutti K."/>
            <person name="Haridas S."/>
            <person name="Pangalinan J."/>
            <person name="Salamov A.A."/>
            <person name="Simmons B.A."/>
            <person name="Magnuson J.K."/>
            <person name="Chen J."/>
            <person name="Drula E."/>
            <person name="Henrissat B."/>
            <person name="Wiebenga A."/>
            <person name="Lubbers R.J."/>
            <person name="Gomes A.C."/>
            <person name="Makela M.R."/>
            <person name="Stajich J."/>
            <person name="Grigoriev I.V."/>
            <person name="Mortensen U.H."/>
            <person name="De Vries R.P."/>
            <person name="Baker S.E."/>
            <person name="Andersen M.R."/>
        </authorList>
    </citation>
    <scope>NUCLEOTIDE SEQUENCE [LARGE SCALE GENOMIC DNA]</scope>
    <source>
        <strain evidence="2 3">CBS 123904</strain>
    </source>
</reference>
<dbReference type="PANTHER" id="PTHR42870">
    <property type="entry name" value="ACETYL-COA C-ACETYLTRANSFERASE"/>
    <property type="match status" value="1"/>
</dbReference>
<proteinExistence type="predicted"/>
<protein>
    <submittedName>
        <fullName evidence="2">Uncharacterized protein</fullName>
    </submittedName>
</protein>
<dbReference type="PANTHER" id="PTHR42870:SF1">
    <property type="entry name" value="NON-SPECIFIC LIPID-TRANSFER PROTEIN-LIKE 2"/>
    <property type="match status" value="1"/>
</dbReference>
<evidence type="ECO:0000313" key="2">
    <source>
        <dbReference type="EMBL" id="KAL2840049.1"/>
    </source>
</evidence>
<dbReference type="SUPFAM" id="SSF53901">
    <property type="entry name" value="Thiolase-like"/>
    <property type="match status" value="1"/>
</dbReference>